<comment type="caution">
    <text evidence="1">The sequence shown here is derived from an EMBL/GenBank/DDBJ whole genome shotgun (WGS) entry which is preliminary data.</text>
</comment>
<dbReference type="Proteomes" id="UP000615755">
    <property type="component" value="Unassembled WGS sequence"/>
</dbReference>
<dbReference type="EMBL" id="AQGV01000012">
    <property type="protein sequence ID" value="MBE0368156.1"/>
    <property type="molecule type" value="Genomic_DNA"/>
</dbReference>
<organism evidence="1 2">
    <name type="scientific">Pseudoalteromonas aurantia 208</name>
    <dbReference type="NCBI Taxonomy" id="1314867"/>
    <lineage>
        <taxon>Bacteria</taxon>
        <taxon>Pseudomonadati</taxon>
        <taxon>Pseudomonadota</taxon>
        <taxon>Gammaproteobacteria</taxon>
        <taxon>Alteromonadales</taxon>
        <taxon>Pseudoalteromonadaceae</taxon>
        <taxon>Pseudoalteromonas</taxon>
    </lineage>
</organism>
<evidence type="ECO:0000313" key="1">
    <source>
        <dbReference type="EMBL" id="MBE0368156.1"/>
    </source>
</evidence>
<proteinExistence type="predicted"/>
<keyword evidence="2" id="KW-1185">Reference proteome</keyword>
<name>A0ABR9EAX5_9GAMM</name>
<accession>A0ABR9EAX5</accession>
<reference evidence="1 2" key="1">
    <citation type="submission" date="2015-03" db="EMBL/GenBank/DDBJ databases">
        <title>Genome sequence of Pseudoalteromonas aurantia.</title>
        <authorList>
            <person name="Xie B.-B."/>
            <person name="Rong J.-C."/>
            <person name="Qin Q.-L."/>
            <person name="Zhang Y.-Z."/>
        </authorList>
    </citation>
    <scope>NUCLEOTIDE SEQUENCE [LARGE SCALE GENOMIC DNA]</scope>
    <source>
        <strain evidence="1 2">208</strain>
    </source>
</reference>
<sequence length="56" mass="6132">MRDYKPHTSVCGLLDGMHRDVANRQKQTEIAANGEVQSVDSPLALGNTFSLTCAKR</sequence>
<evidence type="ECO:0008006" key="3">
    <source>
        <dbReference type="Google" id="ProtNLM"/>
    </source>
</evidence>
<protein>
    <recommendedName>
        <fullName evidence="3">Orphan protein</fullName>
    </recommendedName>
</protein>
<evidence type="ECO:0000313" key="2">
    <source>
        <dbReference type="Proteomes" id="UP000615755"/>
    </source>
</evidence>
<gene>
    <name evidence="1" type="ORF">PAUR_a1695</name>
</gene>